<keyword evidence="2" id="KW-1133">Transmembrane helix</keyword>
<accession>A0A2N5PCA5</accession>
<evidence type="ECO:0000313" key="5">
    <source>
        <dbReference type="Proteomes" id="UP000234891"/>
    </source>
</evidence>
<dbReference type="SUPFAM" id="SSF53474">
    <property type="entry name" value="alpha/beta-Hydrolases"/>
    <property type="match status" value="1"/>
</dbReference>
<proteinExistence type="predicted"/>
<evidence type="ECO:0000256" key="1">
    <source>
        <dbReference type="ARBA" id="ARBA00022729"/>
    </source>
</evidence>
<dbReference type="InterPro" id="IPR050955">
    <property type="entry name" value="Plant_Biomass_Hydrol_Est"/>
</dbReference>
<dbReference type="InterPro" id="IPR029058">
    <property type="entry name" value="AB_hydrolase_fold"/>
</dbReference>
<dbReference type="AlphaFoldDB" id="A0A2N5PCA5"/>
<dbReference type="Pfam" id="PF02230">
    <property type="entry name" value="Abhydrolase_2"/>
    <property type="match status" value="1"/>
</dbReference>
<comment type="caution">
    <text evidence="4">The sequence shown here is derived from an EMBL/GenBank/DDBJ whole genome shotgun (WGS) entry which is preliminary data.</text>
</comment>
<gene>
    <name evidence="4" type="ORF">CDL26_08175</name>
</gene>
<organism evidence="4 5">
    <name type="scientific">Mediterraneibacter gnavus</name>
    <name type="common">Ruminococcus gnavus</name>
    <dbReference type="NCBI Taxonomy" id="33038"/>
    <lineage>
        <taxon>Bacteria</taxon>
        <taxon>Bacillati</taxon>
        <taxon>Bacillota</taxon>
        <taxon>Clostridia</taxon>
        <taxon>Lachnospirales</taxon>
        <taxon>Lachnospiraceae</taxon>
        <taxon>Mediterraneibacter</taxon>
    </lineage>
</organism>
<reference evidence="4 5" key="1">
    <citation type="journal article" date="2017" name="Genome Med.">
        <title>A novel Ruminococcus gnavus clade enriched in inflammatory bowel disease patients.</title>
        <authorList>
            <person name="Hall A.B."/>
            <person name="Yassour M."/>
            <person name="Sauk J."/>
            <person name="Garner A."/>
            <person name="Jiang X."/>
            <person name="Arthur T."/>
            <person name="Lagoudas G.K."/>
            <person name="Vatanen T."/>
            <person name="Fornelos N."/>
            <person name="Wilson R."/>
            <person name="Bertha M."/>
            <person name="Cohen M."/>
            <person name="Garber J."/>
            <person name="Khalili H."/>
            <person name="Gevers D."/>
            <person name="Ananthakrishnan A.N."/>
            <person name="Kugathasan S."/>
            <person name="Lander E.S."/>
            <person name="Blainey P."/>
            <person name="Vlamakis H."/>
            <person name="Xavier R.J."/>
            <person name="Huttenhower C."/>
        </authorList>
    </citation>
    <scope>NUCLEOTIDE SEQUENCE [LARGE SCALE GENOMIC DNA]</scope>
    <source>
        <strain evidence="4 5">RJX1124</strain>
    </source>
</reference>
<sequence>MKNKEKRKIVISAAEPDYENFEYLPRDMIDKGIIINENGNNSIAYPHKLKKCREFLNGNRISTWYEYVPAQIAPPEKRALVISLHGGLMEGWGQAVYSTWTKIAEREGCIAVFPDAGIRKMWMIDYDRSMEDILTAENESGVYLNKNPRDINENEDVKMLLALIEHVLKKYEISQNRVYIHGMSMGALMASMMARYFGNIFAGAAFSGALASPLLLYEKDGSLINKGGKIPVCQSHMELDQMNPGAGVPVAEVIAKNRKYWLRINECNPVPRISVRGQNNIAYYSGKADYIFREVKNRDHGQTIDEAEKVWNFWSHTSKIEDESLRIGDEMSVAFAEGCGMAFAEGKKEKLVSEPFYWTKYMFHGQNGNRIARGKSLMVSVNDLCRFFHAEIIKDEDQKEMWIQLQDGREIEFAQGNIACVIDNSIKAMTIEAVRHNEMLYISCEWFAGEVMNCFFTECEGVIYITDHYAELSQNMAYLIKELLN</sequence>
<name>A0A2N5PCA5_MEDGN</name>
<evidence type="ECO:0000259" key="3">
    <source>
        <dbReference type="Pfam" id="PF02230"/>
    </source>
</evidence>
<dbReference type="Gene3D" id="3.40.50.1820">
    <property type="entry name" value="alpha/beta hydrolase"/>
    <property type="match status" value="1"/>
</dbReference>
<feature type="domain" description="Phospholipase/carboxylesterase/thioesterase" evidence="3">
    <location>
        <begin position="154"/>
        <end position="244"/>
    </location>
</feature>
<feature type="transmembrane region" description="Helical" evidence="2">
    <location>
        <begin position="200"/>
        <end position="217"/>
    </location>
</feature>
<dbReference type="InterPro" id="IPR003140">
    <property type="entry name" value="PLipase/COase/thioEstase"/>
</dbReference>
<evidence type="ECO:0000256" key="2">
    <source>
        <dbReference type="SAM" id="Phobius"/>
    </source>
</evidence>
<keyword evidence="2" id="KW-0812">Transmembrane</keyword>
<dbReference type="Proteomes" id="UP000234891">
    <property type="component" value="Unassembled WGS sequence"/>
</dbReference>
<dbReference type="PANTHER" id="PTHR43037">
    <property type="entry name" value="UNNAMED PRODUCT-RELATED"/>
    <property type="match status" value="1"/>
</dbReference>
<dbReference type="EMBL" id="NIHS01000011">
    <property type="protein sequence ID" value="PLT72742.1"/>
    <property type="molecule type" value="Genomic_DNA"/>
</dbReference>
<dbReference type="PANTHER" id="PTHR43037:SF1">
    <property type="entry name" value="BLL1128 PROTEIN"/>
    <property type="match status" value="1"/>
</dbReference>
<evidence type="ECO:0000313" key="4">
    <source>
        <dbReference type="EMBL" id="PLT72742.1"/>
    </source>
</evidence>
<protein>
    <recommendedName>
        <fullName evidence="3">Phospholipase/carboxylesterase/thioesterase domain-containing protein</fullName>
    </recommendedName>
</protein>
<dbReference type="GO" id="GO:0016787">
    <property type="term" value="F:hydrolase activity"/>
    <property type="evidence" value="ECO:0007669"/>
    <property type="project" value="InterPro"/>
</dbReference>
<dbReference type="RefSeq" id="WP_101870647.1">
    <property type="nucleotide sequence ID" value="NZ_NIHS01000011.1"/>
</dbReference>
<keyword evidence="1" id="KW-0732">Signal</keyword>
<keyword evidence="2" id="KW-0472">Membrane</keyword>